<dbReference type="SUPFAM" id="SSF74653">
    <property type="entry name" value="TolA/TonB C-terminal domain"/>
    <property type="match status" value="1"/>
</dbReference>
<dbReference type="AlphaFoldDB" id="A0A7Y3RA97"/>
<comment type="caution">
    <text evidence="2">The sequence shown here is derived from an EMBL/GenBank/DDBJ whole genome shotgun (WGS) entry which is preliminary data.</text>
</comment>
<dbReference type="GO" id="GO:0031992">
    <property type="term" value="F:energy transducer activity"/>
    <property type="evidence" value="ECO:0007669"/>
    <property type="project" value="TreeGrafter"/>
</dbReference>
<dbReference type="InterPro" id="IPR037682">
    <property type="entry name" value="TonB_C"/>
</dbReference>
<dbReference type="PANTHER" id="PTHR33446:SF2">
    <property type="entry name" value="PROTEIN TONB"/>
    <property type="match status" value="1"/>
</dbReference>
<dbReference type="EMBL" id="JABEVX010000007">
    <property type="protein sequence ID" value="NNT72804.1"/>
    <property type="molecule type" value="Genomic_DNA"/>
</dbReference>
<gene>
    <name evidence="2" type="ORF">HKT18_11305</name>
</gene>
<organism evidence="2 3">
    <name type="scientific">Flavobacterium rivulicola</name>
    <dbReference type="NCBI Taxonomy" id="2732161"/>
    <lineage>
        <taxon>Bacteria</taxon>
        <taxon>Pseudomonadati</taxon>
        <taxon>Bacteroidota</taxon>
        <taxon>Flavobacteriia</taxon>
        <taxon>Flavobacteriales</taxon>
        <taxon>Flavobacteriaceae</taxon>
        <taxon>Flavobacterium</taxon>
    </lineage>
</organism>
<dbReference type="RefSeq" id="WP_171222965.1">
    <property type="nucleotide sequence ID" value="NZ_CP121446.1"/>
</dbReference>
<dbReference type="PANTHER" id="PTHR33446">
    <property type="entry name" value="PROTEIN TONB-RELATED"/>
    <property type="match status" value="1"/>
</dbReference>
<protein>
    <recommendedName>
        <fullName evidence="1">TonB C-terminal domain-containing protein</fullName>
    </recommendedName>
</protein>
<name>A0A7Y3RA97_9FLAO</name>
<evidence type="ECO:0000259" key="1">
    <source>
        <dbReference type="Pfam" id="PF03544"/>
    </source>
</evidence>
<dbReference type="Pfam" id="PF03544">
    <property type="entry name" value="TonB_C"/>
    <property type="match status" value="1"/>
</dbReference>
<dbReference type="Proteomes" id="UP000536509">
    <property type="component" value="Unassembled WGS sequence"/>
</dbReference>
<sequence length="142" mass="16264">MKNLYLFFVLFSTIFSFGQTKKTAVKLSVSKNDTLIYNYNTVQVKPEFPGAGNESMYFFFKKNFVTPQELIESKTTKKIFVTFVVEKDGSLSNIKILRGLSPDADKETIRVLKAMPKWLPAEQDGYHVRCLYAVPFSIPLDD</sequence>
<keyword evidence="3" id="KW-1185">Reference proteome</keyword>
<dbReference type="InterPro" id="IPR051045">
    <property type="entry name" value="TonB-dependent_transducer"/>
</dbReference>
<accession>A0A7Y3RA97</accession>
<evidence type="ECO:0000313" key="3">
    <source>
        <dbReference type="Proteomes" id="UP000536509"/>
    </source>
</evidence>
<feature type="domain" description="TonB C-terminal" evidence="1">
    <location>
        <begin position="67"/>
        <end position="136"/>
    </location>
</feature>
<dbReference type="GO" id="GO:0098797">
    <property type="term" value="C:plasma membrane protein complex"/>
    <property type="evidence" value="ECO:0007669"/>
    <property type="project" value="TreeGrafter"/>
</dbReference>
<dbReference type="GO" id="GO:0055085">
    <property type="term" value="P:transmembrane transport"/>
    <property type="evidence" value="ECO:0007669"/>
    <property type="project" value="InterPro"/>
</dbReference>
<evidence type="ECO:0000313" key="2">
    <source>
        <dbReference type="EMBL" id="NNT72804.1"/>
    </source>
</evidence>
<reference evidence="2 3" key="1">
    <citation type="submission" date="2020-05" db="EMBL/GenBank/DDBJ databases">
        <title>Draft genome of Flavobacterium sp. IMCC34852.</title>
        <authorList>
            <person name="Song J."/>
            <person name="Cho J.-C."/>
        </authorList>
    </citation>
    <scope>NUCLEOTIDE SEQUENCE [LARGE SCALE GENOMIC DNA]</scope>
    <source>
        <strain evidence="2 3">IMCC34852</strain>
    </source>
</reference>
<dbReference type="Gene3D" id="3.30.1150.10">
    <property type="match status" value="1"/>
</dbReference>
<proteinExistence type="predicted"/>